<organism evidence="2 3">
    <name type="scientific">Phialocephala subalpina</name>
    <dbReference type="NCBI Taxonomy" id="576137"/>
    <lineage>
        <taxon>Eukaryota</taxon>
        <taxon>Fungi</taxon>
        <taxon>Dikarya</taxon>
        <taxon>Ascomycota</taxon>
        <taxon>Pezizomycotina</taxon>
        <taxon>Leotiomycetes</taxon>
        <taxon>Helotiales</taxon>
        <taxon>Mollisiaceae</taxon>
        <taxon>Phialocephala</taxon>
        <taxon>Phialocephala fortinii species complex</taxon>
    </lineage>
</organism>
<dbReference type="AlphaFoldDB" id="A0A1L7XE52"/>
<dbReference type="PANTHER" id="PTHR22761">
    <property type="entry name" value="CHARGED MULTIVESICULAR BODY PROTEIN"/>
    <property type="match status" value="1"/>
</dbReference>
<evidence type="ECO:0000256" key="1">
    <source>
        <dbReference type="SAM" id="MobiDB-lite"/>
    </source>
</evidence>
<feature type="compositionally biased region" description="Basic and acidic residues" evidence="1">
    <location>
        <begin position="399"/>
        <end position="431"/>
    </location>
</feature>
<dbReference type="GO" id="GO:0005771">
    <property type="term" value="C:multivesicular body"/>
    <property type="evidence" value="ECO:0007669"/>
    <property type="project" value="TreeGrafter"/>
</dbReference>
<dbReference type="InterPro" id="IPR005024">
    <property type="entry name" value="Snf7_fam"/>
</dbReference>
<dbReference type="PANTHER" id="PTHR22761:SF18">
    <property type="entry name" value="SORTING PROTEIN SNF7 FAMILY PROTEIN, PUTATIVE (AFU_ORTHOLOGUE AFUA_2G16692)-RELATED"/>
    <property type="match status" value="1"/>
</dbReference>
<dbReference type="GO" id="GO:0009898">
    <property type="term" value="C:cytoplasmic side of plasma membrane"/>
    <property type="evidence" value="ECO:0007669"/>
    <property type="project" value="TreeGrafter"/>
</dbReference>
<dbReference type="Proteomes" id="UP000184330">
    <property type="component" value="Unassembled WGS sequence"/>
</dbReference>
<gene>
    <name evidence="2" type="ORF">PAC_13190</name>
</gene>
<dbReference type="GO" id="GO:0032511">
    <property type="term" value="P:late endosome to vacuole transport via multivesicular body sorting pathway"/>
    <property type="evidence" value="ECO:0007669"/>
    <property type="project" value="TreeGrafter"/>
</dbReference>
<name>A0A1L7XE52_9HELO</name>
<dbReference type="STRING" id="576137.A0A1L7XE52"/>
<dbReference type="EMBL" id="FJOG01000023">
    <property type="protein sequence ID" value="CZR63293.1"/>
    <property type="molecule type" value="Genomic_DNA"/>
</dbReference>
<evidence type="ECO:0000313" key="3">
    <source>
        <dbReference type="Proteomes" id="UP000184330"/>
    </source>
</evidence>
<feature type="region of interest" description="Disordered" evidence="1">
    <location>
        <begin position="399"/>
        <end position="472"/>
    </location>
</feature>
<sequence length="472" mass="52924">MSELLTHLQNNEPQFRKARLAALYSDFRHLQTTNPDGYTANLTAWRTGLSSAAKAGVLPDGSHFSISFSEDLLRSLETKEWGRPLSLGTVVREVVAGGKGGEGKWWMEKEFEEREESVYHKGWGLMPRIQVPGPGDVVRWGLRQLGWGGNEDKLVNGRVVVLENLEEAGREVQRRFEGVRGRVERTLSREEFKEKVDDVLGKEKRLSGKDMELLLRFLARDKQVLAYDEETVKVKAPNEKIATSIGQEDTTVASLKTLIKDLEIQTAVLSNRVDELGVTAKEAVARKNRVSALAALRSKKLAETTLTKRHATLGQLEEVFAKIEQAADQVELIKVMEGSTRVLTGLNQEVGGVERVDDVVDQLREQMGQVDEVGNVIAEVGQAGIVDEGEVDDELEAMEREEKDKVEAKERAEREEREKQEAAETKKRLDALEEVEREAKKKAEEAKEAEKELDKSTEELKRMSLDPENVAA</sequence>
<protein>
    <submittedName>
        <fullName evidence="2">Related to protein SNF7</fullName>
    </submittedName>
</protein>
<dbReference type="GO" id="GO:0006900">
    <property type="term" value="P:vesicle budding from membrane"/>
    <property type="evidence" value="ECO:0007669"/>
    <property type="project" value="TreeGrafter"/>
</dbReference>
<dbReference type="GO" id="GO:0000815">
    <property type="term" value="C:ESCRT III complex"/>
    <property type="evidence" value="ECO:0007669"/>
    <property type="project" value="TreeGrafter"/>
</dbReference>
<dbReference type="Gene3D" id="6.10.140.1230">
    <property type="match status" value="1"/>
</dbReference>
<dbReference type="Pfam" id="PF03357">
    <property type="entry name" value="Snf7"/>
    <property type="match status" value="1"/>
</dbReference>
<evidence type="ECO:0000313" key="2">
    <source>
        <dbReference type="EMBL" id="CZR63293.1"/>
    </source>
</evidence>
<reference evidence="2 3" key="1">
    <citation type="submission" date="2016-03" db="EMBL/GenBank/DDBJ databases">
        <authorList>
            <person name="Ploux O."/>
        </authorList>
    </citation>
    <scope>NUCLEOTIDE SEQUENCE [LARGE SCALE GENOMIC DNA]</scope>
    <source>
        <strain evidence="2 3">UAMH 11012</strain>
    </source>
</reference>
<accession>A0A1L7XE52</accession>
<keyword evidence="3" id="KW-1185">Reference proteome</keyword>
<feature type="compositionally biased region" description="Basic and acidic residues" evidence="1">
    <location>
        <begin position="437"/>
        <end position="465"/>
    </location>
</feature>
<dbReference type="OrthoDB" id="10250120at2759"/>
<proteinExistence type="predicted"/>